<name>A0AAU8K241_9ACTN</name>
<reference evidence="8" key="1">
    <citation type="submission" date="2024-06" db="EMBL/GenBank/DDBJ databases">
        <title>The genome sequences of Kitasatospora sp. strain HUAS MG31.</title>
        <authorList>
            <person name="Mo P."/>
        </authorList>
    </citation>
    <scope>NUCLEOTIDE SEQUENCE</scope>
    <source>
        <strain evidence="8">HUAS MG31</strain>
    </source>
</reference>
<evidence type="ECO:0000313" key="8">
    <source>
        <dbReference type="EMBL" id="XCM81368.1"/>
    </source>
</evidence>
<feature type="domain" description="GtrA/DPMS transmembrane" evidence="7">
    <location>
        <begin position="28"/>
        <end position="155"/>
    </location>
</feature>
<evidence type="ECO:0000256" key="6">
    <source>
        <dbReference type="SAM" id="Phobius"/>
    </source>
</evidence>
<dbReference type="KEGG" id="kcm:ABWK59_21855"/>
<feature type="transmembrane region" description="Helical" evidence="6">
    <location>
        <begin position="129"/>
        <end position="149"/>
    </location>
</feature>
<feature type="transmembrane region" description="Helical" evidence="6">
    <location>
        <begin position="26"/>
        <end position="45"/>
    </location>
</feature>
<dbReference type="AlphaFoldDB" id="A0AAU8K241"/>
<feature type="transmembrane region" description="Helical" evidence="6">
    <location>
        <begin position="89"/>
        <end position="109"/>
    </location>
</feature>
<comment type="subcellular location">
    <subcellularLocation>
        <location evidence="1">Membrane</location>
        <topology evidence="1">Multi-pass membrane protein</topology>
    </subcellularLocation>
</comment>
<proteinExistence type="inferred from homology"/>
<dbReference type="InterPro" id="IPR007267">
    <property type="entry name" value="GtrA_DPMS_TM"/>
</dbReference>
<dbReference type="PANTHER" id="PTHR38459:SF1">
    <property type="entry name" value="PROPHAGE BACTOPRENOL-LINKED GLUCOSE TRANSLOCASE HOMOLOG"/>
    <property type="match status" value="1"/>
</dbReference>
<evidence type="ECO:0000259" key="7">
    <source>
        <dbReference type="Pfam" id="PF04138"/>
    </source>
</evidence>
<dbReference type="InterPro" id="IPR051401">
    <property type="entry name" value="GtrA_CellWall_Glycosyl"/>
</dbReference>
<sequence length="176" mass="19748">MPSPTQRALARVPERYRPFLVKHRKAVKFLLVGGTCFVLTMAVNYGLKLTLLEHKPVLALTIATVIATVVSYVLNRQWSFRAAGRKQEAALFFLVSALAVGVNDLPLAFSRYVLDLRRPYVGHVTQEVADFVSGMIVGTLLAMVFRFWAMNRFVFTRLSARVSPDRRRPERVGPGG</sequence>
<evidence type="ECO:0000256" key="2">
    <source>
        <dbReference type="ARBA" id="ARBA00009399"/>
    </source>
</evidence>
<dbReference type="GO" id="GO:0000271">
    <property type="term" value="P:polysaccharide biosynthetic process"/>
    <property type="evidence" value="ECO:0007669"/>
    <property type="project" value="InterPro"/>
</dbReference>
<keyword evidence="3 6" id="KW-0812">Transmembrane</keyword>
<organism evidence="8">
    <name type="scientific">Kitasatospora camelliae</name>
    <dbReference type="NCBI Taxonomy" id="3156397"/>
    <lineage>
        <taxon>Bacteria</taxon>
        <taxon>Bacillati</taxon>
        <taxon>Actinomycetota</taxon>
        <taxon>Actinomycetes</taxon>
        <taxon>Kitasatosporales</taxon>
        <taxon>Streptomycetaceae</taxon>
        <taxon>Kitasatospora</taxon>
    </lineage>
</organism>
<evidence type="ECO:0000256" key="1">
    <source>
        <dbReference type="ARBA" id="ARBA00004141"/>
    </source>
</evidence>
<dbReference type="Pfam" id="PF04138">
    <property type="entry name" value="GtrA_DPMS_TM"/>
    <property type="match status" value="1"/>
</dbReference>
<evidence type="ECO:0000256" key="3">
    <source>
        <dbReference type="ARBA" id="ARBA00022692"/>
    </source>
</evidence>
<protein>
    <submittedName>
        <fullName evidence="8">GtrA family protein</fullName>
    </submittedName>
</protein>
<keyword evidence="4 6" id="KW-1133">Transmembrane helix</keyword>
<gene>
    <name evidence="8" type="ORF">ABWK59_21855</name>
</gene>
<evidence type="ECO:0000256" key="5">
    <source>
        <dbReference type="ARBA" id="ARBA00023136"/>
    </source>
</evidence>
<keyword evidence="5 6" id="KW-0472">Membrane</keyword>
<evidence type="ECO:0000256" key="4">
    <source>
        <dbReference type="ARBA" id="ARBA00022989"/>
    </source>
</evidence>
<comment type="similarity">
    <text evidence="2">Belongs to the GtrA family.</text>
</comment>
<accession>A0AAU8K241</accession>
<dbReference type="GO" id="GO:0005886">
    <property type="term" value="C:plasma membrane"/>
    <property type="evidence" value="ECO:0007669"/>
    <property type="project" value="TreeGrafter"/>
</dbReference>
<dbReference type="EMBL" id="CP159872">
    <property type="protein sequence ID" value="XCM81368.1"/>
    <property type="molecule type" value="Genomic_DNA"/>
</dbReference>
<dbReference type="RefSeq" id="WP_354642303.1">
    <property type="nucleotide sequence ID" value="NZ_CP159872.1"/>
</dbReference>
<feature type="transmembrane region" description="Helical" evidence="6">
    <location>
        <begin position="57"/>
        <end position="74"/>
    </location>
</feature>
<dbReference type="PANTHER" id="PTHR38459">
    <property type="entry name" value="PROPHAGE BACTOPRENOL-LINKED GLUCOSE TRANSLOCASE HOMOLOG"/>
    <property type="match status" value="1"/>
</dbReference>